<evidence type="ECO:0000256" key="6">
    <source>
        <dbReference type="ARBA" id="ARBA00023010"/>
    </source>
</evidence>
<dbReference type="InterPro" id="IPR015943">
    <property type="entry name" value="WD40/YVTN_repeat-like_dom_sf"/>
</dbReference>
<dbReference type="PANTHER" id="PTHR13405:SF11">
    <property type="entry name" value="NUCLEAR PORE COMPLEX PROTEIN NUP133"/>
    <property type="match status" value="1"/>
</dbReference>
<gene>
    <name evidence="11" type="primary">LOC107264073</name>
</gene>
<evidence type="ECO:0000256" key="7">
    <source>
        <dbReference type="ARBA" id="ARBA00023242"/>
    </source>
</evidence>
<organism evidence="10 11">
    <name type="scientific">Cephus cinctus</name>
    <name type="common">Wheat stem sawfly</name>
    <dbReference type="NCBI Taxonomy" id="211228"/>
    <lineage>
        <taxon>Eukaryota</taxon>
        <taxon>Metazoa</taxon>
        <taxon>Ecdysozoa</taxon>
        <taxon>Arthropoda</taxon>
        <taxon>Hexapoda</taxon>
        <taxon>Insecta</taxon>
        <taxon>Pterygota</taxon>
        <taxon>Neoptera</taxon>
        <taxon>Endopterygota</taxon>
        <taxon>Hymenoptera</taxon>
        <taxon>Cephoidea</taxon>
        <taxon>Cephidae</taxon>
        <taxon>Cephus</taxon>
    </lineage>
</organism>
<dbReference type="InterPro" id="IPR007187">
    <property type="entry name" value="Nucleoporin_Nup133/Nup155_C"/>
</dbReference>
<dbReference type="CTD" id="55746"/>
<dbReference type="Pfam" id="PF08801">
    <property type="entry name" value="Nucleoporin_N"/>
    <property type="match status" value="1"/>
</dbReference>
<proteinExistence type="inferred from homology"/>
<dbReference type="RefSeq" id="XP_015587428.1">
    <property type="nucleotide sequence ID" value="XM_015731942.2"/>
</dbReference>
<accession>A0AAJ7BJE6</accession>
<dbReference type="GO" id="GO:0017056">
    <property type="term" value="F:structural constituent of nuclear pore"/>
    <property type="evidence" value="ECO:0007669"/>
    <property type="project" value="InterPro"/>
</dbReference>
<feature type="domain" description="Nucleoporin Nup133/Nup155-like C-terminal" evidence="8">
    <location>
        <begin position="601"/>
        <end position="1094"/>
    </location>
</feature>
<evidence type="ECO:0000256" key="4">
    <source>
        <dbReference type="ARBA" id="ARBA00022816"/>
    </source>
</evidence>
<sequence length="1187" mass="134159">MLQFSSVGLSTYLEYIILRRHMYFFSMISNLQPAFGSRNLFKCHIVSGRKMDRSAIGNSLGKSLNSPRKRLSMVQSLKKSSSIPSVSGRSNQSVQVIYRSANHAVESFGSSLPVLVTEALTFVDRNATVSVNVSLDGWAWLVCARRLLVWQCKTTIHDPKQRRTFNSQCRELLLPQSDLAHKAECIAVWLPPGQQVPSCMAVSPEGIVRYWASVAHEGSSVETSAELAGQEVDCLTYIPGHGCILATTTCTVALLQPQFVNGRNTISCRVLRTSQGWLGGIGRRMSSLIFGAMPQSPVMETKLVKVTCTPMGDRGSRVLILAGSSLQYWSFPHNEQEKMEFDEDIGHIVSQAFQRSFWESTASNPQKVNTWLIDMQPCEEGIVLLMAGRRGDILERLYFALGLIPLSGTMLSNMFKWFIPIQIGYYYMIHDNTEPISQPYRFILSGWEAIIYDRNSVIVVNTTSEHEQDNIDLVKGGEDSILGGALCSGTPVLFTKNNGLITIIPTDFNTQDFNTSYMDSNVSIDYGAGNNSLTAENFSTFTNNDDAQIFCSSDGAAQLRAAFLYSLRRNKAQSEEILNELFPLQEEPVMDIDAVLDTLVLKVAKDLIDDYPANDPRWEQHRDQSMTLTNVTSMQIPHQLEGKQKALDFYIRFLKEFNLWNRFCAVSYRGITMATSHVLGEYAEKVVAAITIYNLQSRNSEILDTIMEQTLPPEAYVSKDLATRDIFYREVSKVHLLLPTLVNSASEITQTERSPQQVSQYIMQVNSILLGVLHEVVKYRQYNAENFVPSRGSNAITEYLPWTAATGKHGLHQCLHTMQTITLKYGVTGTNDSTIRNELYEQLVGLIDLILDGRKCHLESIRGTEKFDNLLKQYEAERTNLIQPLIKDEQYENAAMLAEKYSDFASLIQICELTNNKNRLDSYMERFASQDFAGFLFSWYVKDGRQGQLIERCRRGGAVELTERLSEHPSLSWVQAALTGEIRLASNTLHALAFEESELVTRKKTMLSLSKLALLASDGPLEETEDCLKSVDRELALIAHQEDLPEQVLAAYGYDIDKMRVLSPTELIMLYTSDENVIANEYDFKKALDLLEYVEEEEDRSALKLKIWARAARRNKWDNVGNNREQEVQETLFFKLMDLTHLMGGEHYEFLPPVKEILKEPELGSLAASSNFKFLIEIVYEYADHNY</sequence>
<evidence type="ECO:0000256" key="1">
    <source>
        <dbReference type="ARBA" id="ARBA00004259"/>
    </source>
</evidence>
<dbReference type="SUPFAM" id="SSF117289">
    <property type="entry name" value="Nucleoporin domain"/>
    <property type="match status" value="1"/>
</dbReference>
<keyword evidence="5" id="KW-0653">Protein transport</keyword>
<evidence type="ECO:0000256" key="5">
    <source>
        <dbReference type="ARBA" id="ARBA00022927"/>
    </source>
</evidence>
<comment type="similarity">
    <text evidence="2">Belongs to the nucleoporin Nup133 family.</text>
</comment>
<evidence type="ECO:0000256" key="3">
    <source>
        <dbReference type="ARBA" id="ARBA00022448"/>
    </source>
</evidence>
<feature type="domain" description="Nucleoporin Nup133/Nup155-like N-terminal" evidence="9">
    <location>
        <begin position="110"/>
        <end position="408"/>
    </location>
</feature>
<dbReference type="Gene3D" id="2.130.10.10">
    <property type="entry name" value="YVTN repeat-like/Quinoprotein amine dehydrogenase"/>
    <property type="match status" value="1"/>
</dbReference>
<reference evidence="11" key="1">
    <citation type="submission" date="2025-08" db="UniProtKB">
        <authorList>
            <consortium name="RefSeq"/>
        </authorList>
    </citation>
    <scope>IDENTIFICATION</scope>
</reference>
<evidence type="ECO:0000259" key="9">
    <source>
        <dbReference type="Pfam" id="PF08801"/>
    </source>
</evidence>
<dbReference type="GO" id="GO:0000972">
    <property type="term" value="P:transcription-dependent tethering of RNA polymerase II gene DNA at nuclear periphery"/>
    <property type="evidence" value="ECO:0007669"/>
    <property type="project" value="TreeGrafter"/>
</dbReference>
<keyword evidence="6" id="KW-0811">Translocation</keyword>
<evidence type="ECO:0000256" key="2">
    <source>
        <dbReference type="ARBA" id="ARBA00005569"/>
    </source>
</evidence>
<name>A0AAJ7BJE6_CEPCN</name>
<protein>
    <submittedName>
        <fullName evidence="11">Nuclear pore complex protein Nup133 isoform X1</fullName>
    </submittedName>
</protein>
<dbReference type="Gene3D" id="1.20.58.1380">
    <property type="match status" value="1"/>
</dbReference>
<dbReference type="Gene3D" id="1.25.40.700">
    <property type="match status" value="1"/>
</dbReference>
<dbReference type="Proteomes" id="UP000694920">
    <property type="component" value="Unplaced"/>
</dbReference>
<evidence type="ECO:0000313" key="10">
    <source>
        <dbReference type="Proteomes" id="UP000694920"/>
    </source>
</evidence>
<keyword evidence="3" id="KW-0813">Transport</keyword>
<evidence type="ECO:0000259" key="8">
    <source>
        <dbReference type="Pfam" id="PF03177"/>
    </source>
</evidence>
<dbReference type="AlphaFoldDB" id="A0AAJ7BJE6"/>
<dbReference type="GO" id="GO:0031080">
    <property type="term" value="C:nuclear pore outer ring"/>
    <property type="evidence" value="ECO:0007669"/>
    <property type="project" value="TreeGrafter"/>
</dbReference>
<dbReference type="GO" id="GO:0006606">
    <property type="term" value="P:protein import into nucleus"/>
    <property type="evidence" value="ECO:0007669"/>
    <property type="project" value="TreeGrafter"/>
</dbReference>
<dbReference type="InterPro" id="IPR014908">
    <property type="entry name" value="Nucleoporin_Nup133/Nup155_N"/>
</dbReference>
<keyword evidence="4" id="KW-0509">mRNA transport</keyword>
<dbReference type="Pfam" id="PF03177">
    <property type="entry name" value="Nucleoporin_C"/>
    <property type="match status" value="1"/>
</dbReference>
<dbReference type="KEGG" id="ccin:107264073"/>
<keyword evidence="10" id="KW-1185">Reference proteome</keyword>
<evidence type="ECO:0000313" key="11">
    <source>
        <dbReference type="RefSeq" id="XP_015587428.1"/>
    </source>
</evidence>
<comment type="subcellular location">
    <subcellularLocation>
        <location evidence="1">Nucleus envelope</location>
    </subcellularLocation>
</comment>
<dbReference type="GeneID" id="107264073"/>
<dbReference type="InterPro" id="IPR037624">
    <property type="entry name" value="Nup133-like"/>
</dbReference>
<keyword evidence="7" id="KW-0539">Nucleus</keyword>
<dbReference type="GO" id="GO:0016973">
    <property type="term" value="P:poly(A)+ mRNA export from nucleus"/>
    <property type="evidence" value="ECO:0007669"/>
    <property type="project" value="TreeGrafter"/>
</dbReference>
<dbReference type="PANTHER" id="PTHR13405">
    <property type="entry name" value="NUCLEAR PORE COMPLEX PROTEIN NUP133"/>
    <property type="match status" value="1"/>
</dbReference>